<accession>A0A9P0AHC7</accession>
<dbReference type="PANTHER" id="PTHR10009">
    <property type="entry name" value="PROTEIN YELLOW-RELATED"/>
    <property type="match status" value="1"/>
</dbReference>
<protein>
    <submittedName>
        <fullName evidence="5">Uncharacterized protein</fullName>
    </submittedName>
</protein>
<dbReference type="InterPro" id="IPR017996">
    <property type="entry name" value="MRJP/yellow-related"/>
</dbReference>
<keyword evidence="4" id="KW-0732">Signal</keyword>
<dbReference type="GO" id="GO:0005576">
    <property type="term" value="C:extracellular region"/>
    <property type="evidence" value="ECO:0007669"/>
    <property type="project" value="UniProtKB-SubCell"/>
</dbReference>
<gene>
    <name evidence="5" type="ORF">BEMITA_LOCUS11551</name>
</gene>
<evidence type="ECO:0000256" key="4">
    <source>
        <dbReference type="SAM" id="SignalP"/>
    </source>
</evidence>
<dbReference type="Gene3D" id="2.120.10.30">
    <property type="entry name" value="TolB, C-terminal domain"/>
    <property type="match status" value="1"/>
</dbReference>
<evidence type="ECO:0000313" key="5">
    <source>
        <dbReference type="EMBL" id="CAH0393112.1"/>
    </source>
</evidence>
<comment type="similarity">
    <text evidence="2">Belongs to the major royal jelly protein family.</text>
</comment>
<sequence length="464" mass="50103">MPKLVSSRRCLHSQVIEKMARWIELLAVSLLLAVSVRGTCDCPAGDCTCIAEDPLGYDARFEICHLFTRQAPHRVAISSTGRKFVCFPCSFDAQNTNDGCNGKIQVAEVTPNGELPYPNYCINNPPRGVINRACCPAAAFPYADFFISVESLKILNDYLWCMDSGRPLDCTTQVLLEATGGTKVVVINTCSNSVVRIYELPLTVALPTSLCKDIAIDTCNKKAYIADAGCPALIVLDIVDGTSYRLLAGDPSVSPVCGNIAYVWGQAQYWLTKCGDCTTVGFIPYGIYALALSPDCGRLYFIDMGDRKLYSVCTSSLQTPGAANSDILPTLINHGEVGKTLGLAADCQTGVVWFGNAEANAVGYFNPCCPFSKTNILIRDKRVAWSEGVCIPGDGYCYIIDSHFNGIPSIYPGTGPLFSERRKCPFVLWRFKLPCAADLCPNPCAPATLGYYPPGGCTACSVCS</sequence>
<evidence type="ECO:0000256" key="3">
    <source>
        <dbReference type="ARBA" id="ARBA00022525"/>
    </source>
</evidence>
<reference evidence="5" key="1">
    <citation type="submission" date="2021-12" db="EMBL/GenBank/DDBJ databases">
        <authorList>
            <person name="King R."/>
        </authorList>
    </citation>
    <scope>NUCLEOTIDE SEQUENCE</scope>
</reference>
<name>A0A9P0AHC7_BEMTA</name>
<organism evidence="5 6">
    <name type="scientific">Bemisia tabaci</name>
    <name type="common">Sweetpotato whitefly</name>
    <name type="synonym">Aleurodes tabaci</name>
    <dbReference type="NCBI Taxonomy" id="7038"/>
    <lineage>
        <taxon>Eukaryota</taxon>
        <taxon>Metazoa</taxon>
        <taxon>Ecdysozoa</taxon>
        <taxon>Arthropoda</taxon>
        <taxon>Hexapoda</taxon>
        <taxon>Insecta</taxon>
        <taxon>Pterygota</taxon>
        <taxon>Neoptera</taxon>
        <taxon>Paraneoptera</taxon>
        <taxon>Hemiptera</taxon>
        <taxon>Sternorrhyncha</taxon>
        <taxon>Aleyrodoidea</taxon>
        <taxon>Aleyrodidae</taxon>
        <taxon>Aleyrodinae</taxon>
        <taxon>Bemisia</taxon>
    </lineage>
</organism>
<dbReference type="KEGG" id="btab:109029644"/>
<feature type="chain" id="PRO_5040399681" evidence="4">
    <location>
        <begin position="39"/>
        <end position="464"/>
    </location>
</feature>
<keyword evidence="6" id="KW-1185">Reference proteome</keyword>
<dbReference type="Proteomes" id="UP001152759">
    <property type="component" value="Chromosome 7"/>
</dbReference>
<evidence type="ECO:0000256" key="1">
    <source>
        <dbReference type="ARBA" id="ARBA00004613"/>
    </source>
</evidence>
<dbReference type="SUPFAM" id="SSF101898">
    <property type="entry name" value="NHL repeat"/>
    <property type="match status" value="1"/>
</dbReference>
<dbReference type="EMBL" id="OU963868">
    <property type="protein sequence ID" value="CAH0393112.1"/>
    <property type="molecule type" value="Genomic_DNA"/>
</dbReference>
<evidence type="ECO:0000256" key="2">
    <source>
        <dbReference type="ARBA" id="ARBA00009127"/>
    </source>
</evidence>
<dbReference type="InterPro" id="IPR011042">
    <property type="entry name" value="6-blade_b-propeller_TolB-like"/>
</dbReference>
<dbReference type="Pfam" id="PF03022">
    <property type="entry name" value="MRJP"/>
    <property type="match status" value="1"/>
</dbReference>
<proteinExistence type="inferred from homology"/>
<evidence type="ECO:0000313" key="6">
    <source>
        <dbReference type="Proteomes" id="UP001152759"/>
    </source>
</evidence>
<feature type="signal peptide" evidence="4">
    <location>
        <begin position="1"/>
        <end position="38"/>
    </location>
</feature>
<comment type="subcellular location">
    <subcellularLocation>
        <location evidence="1">Secreted</location>
    </subcellularLocation>
</comment>
<dbReference type="AlphaFoldDB" id="A0A9P0AHC7"/>
<dbReference type="PANTHER" id="PTHR10009:SF18">
    <property type="entry name" value="PROTEIN YELLOW-LIKE PROTEIN"/>
    <property type="match status" value="1"/>
</dbReference>
<keyword evidence="3" id="KW-0964">Secreted</keyword>